<organism evidence="1 2">
    <name type="scientific">Ferrimonas pelagia</name>
    <dbReference type="NCBI Taxonomy" id="1177826"/>
    <lineage>
        <taxon>Bacteria</taxon>
        <taxon>Pseudomonadati</taxon>
        <taxon>Pseudomonadota</taxon>
        <taxon>Gammaproteobacteria</taxon>
        <taxon>Alteromonadales</taxon>
        <taxon>Ferrimonadaceae</taxon>
        <taxon>Ferrimonas</taxon>
    </lineage>
</organism>
<sequence>MKELNTFSTVNERDIDLALLEELNVSVSFSSWLVTRCTGVPSHINIVGAWHSVSDNVLGESDLVFIYESEDSSYQAILIENKLDAQAQPKQARAGAYFDHNSPKEHFRPVIVIPACPFKLVALTG</sequence>
<evidence type="ECO:0000313" key="1">
    <source>
        <dbReference type="EMBL" id="GAA4884999.1"/>
    </source>
</evidence>
<evidence type="ECO:0000313" key="2">
    <source>
        <dbReference type="Proteomes" id="UP001499988"/>
    </source>
</evidence>
<protein>
    <recommendedName>
        <fullName evidence="3">PD-(D/E)XK nuclease superfamily protein</fullName>
    </recommendedName>
</protein>
<gene>
    <name evidence="1" type="ORF">GCM10023333_18370</name>
</gene>
<keyword evidence="2" id="KW-1185">Reference proteome</keyword>
<dbReference type="Proteomes" id="UP001499988">
    <property type="component" value="Unassembled WGS sequence"/>
</dbReference>
<comment type="caution">
    <text evidence="1">The sequence shown here is derived from an EMBL/GenBank/DDBJ whole genome shotgun (WGS) entry which is preliminary data.</text>
</comment>
<dbReference type="EMBL" id="BAABJZ010000047">
    <property type="protein sequence ID" value="GAA4884999.1"/>
    <property type="molecule type" value="Genomic_DNA"/>
</dbReference>
<reference evidence="2" key="1">
    <citation type="journal article" date="2019" name="Int. J. Syst. Evol. Microbiol.">
        <title>The Global Catalogue of Microorganisms (GCM) 10K type strain sequencing project: providing services to taxonomists for standard genome sequencing and annotation.</title>
        <authorList>
            <consortium name="The Broad Institute Genomics Platform"/>
            <consortium name="The Broad Institute Genome Sequencing Center for Infectious Disease"/>
            <person name="Wu L."/>
            <person name="Ma J."/>
        </authorList>
    </citation>
    <scope>NUCLEOTIDE SEQUENCE [LARGE SCALE GENOMIC DNA]</scope>
    <source>
        <strain evidence="2">JCM 18401</strain>
    </source>
</reference>
<name>A0ABP9ERS7_9GAMM</name>
<proteinExistence type="predicted"/>
<evidence type="ECO:0008006" key="3">
    <source>
        <dbReference type="Google" id="ProtNLM"/>
    </source>
</evidence>
<accession>A0ABP9ERS7</accession>
<dbReference type="RefSeq" id="WP_345335073.1">
    <property type="nucleotide sequence ID" value="NZ_BAABJZ010000047.1"/>
</dbReference>